<gene>
    <name evidence="8" type="ORF">E1293_44335</name>
</gene>
<keyword evidence="5" id="KW-0804">Transcription</keyword>
<dbReference type="SUPFAM" id="SSF88946">
    <property type="entry name" value="Sigma2 domain of RNA polymerase sigma factors"/>
    <property type="match status" value="1"/>
</dbReference>
<protein>
    <submittedName>
        <fullName evidence="8">Sigma-70 family RNA polymerase sigma factor</fullName>
    </submittedName>
</protein>
<reference evidence="8 9" key="1">
    <citation type="submission" date="2019-03" db="EMBL/GenBank/DDBJ databases">
        <title>Draft genome sequences of novel Actinobacteria.</title>
        <authorList>
            <person name="Sahin N."/>
            <person name="Ay H."/>
            <person name="Saygin H."/>
        </authorList>
    </citation>
    <scope>NUCLEOTIDE SEQUENCE [LARGE SCALE GENOMIC DNA]</scope>
    <source>
        <strain evidence="8 9">DSM 45941</strain>
    </source>
</reference>
<dbReference type="Gene3D" id="1.10.10.10">
    <property type="entry name" value="Winged helix-like DNA-binding domain superfamily/Winged helix DNA-binding domain"/>
    <property type="match status" value="1"/>
</dbReference>
<dbReference type="InterPro" id="IPR036388">
    <property type="entry name" value="WH-like_DNA-bd_sf"/>
</dbReference>
<dbReference type="PANTHER" id="PTHR43133:SF8">
    <property type="entry name" value="RNA POLYMERASE SIGMA FACTOR HI_1459-RELATED"/>
    <property type="match status" value="1"/>
</dbReference>
<keyword evidence="2" id="KW-0805">Transcription regulation</keyword>
<dbReference type="InterPro" id="IPR039425">
    <property type="entry name" value="RNA_pol_sigma-70-like"/>
</dbReference>
<dbReference type="RefSeq" id="WP_132205750.1">
    <property type="nucleotide sequence ID" value="NZ_SMKY01000453.1"/>
</dbReference>
<sequence>MNHPGHLEPDPGPALLDLYDTALPEVYGYLLPRCGRRALAEDLTAETFLAAVEAVRKKPPPALSVAWLVGVARHKLADHWRRAAREQRGLQALDGGVPDTAEDPWDERLDALLAREVLGMLGPHHRAALTLRYLDGLSVPQVAEHLGRTLHATEALLARARTAFRHAYTDHCSPGKRIPGHGKEGHDD</sequence>
<dbReference type="Proteomes" id="UP000295578">
    <property type="component" value="Unassembled WGS sequence"/>
</dbReference>
<comment type="similarity">
    <text evidence="1">Belongs to the sigma-70 factor family. ECF subfamily.</text>
</comment>
<dbReference type="Gene3D" id="1.10.1740.10">
    <property type="match status" value="1"/>
</dbReference>
<dbReference type="EMBL" id="SMKY01000453">
    <property type="protein sequence ID" value="TDD62123.1"/>
    <property type="molecule type" value="Genomic_DNA"/>
</dbReference>
<dbReference type="OrthoDB" id="5243336at2"/>
<dbReference type="InterPro" id="IPR013324">
    <property type="entry name" value="RNA_pol_sigma_r3/r4-like"/>
</dbReference>
<keyword evidence="4" id="KW-0238">DNA-binding</keyword>
<dbReference type="PANTHER" id="PTHR43133">
    <property type="entry name" value="RNA POLYMERASE ECF-TYPE SIGMA FACTO"/>
    <property type="match status" value="1"/>
</dbReference>
<comment type="caution">
    <text evidence="8">The sequence shown here is derived from an EMBL/GenBank/DDBJ whole genome shotgun (WGS) entry which is preliminary data.</text>
</comment>
<accession>A0A4R4ZSV1</accession>
<evidence type="ECO:0000259" key="7">
    <source>
        <dbReference type="Pfam" id="PF08281"/>
    </source>
</evidence>
<dbReference type="GO" id="GO:0006352">
    <property type="term" value="P:DNA-templated transcription initiation"/>
    <property type="evidence" value="ECO:0007669"/>
    <property type="project" value="InterPro"/>
</dbReference>
<name>A0A4R4ZSV1_9ACTN</name>
<evidence type="ECO:0000256" key="3">
    <source>
        <dbReference type="ARBA" id="ARBA00023082"/>
    </source>
</evidence>
<evidence type="ECO:0000313" key="8">
    <source>
        <dbReference type="EMBL" id="TDD62123.1"/>
    </source>
</evidence>
<proteinExistence type="inferred from homology"/>
<evidence type="ECO:0000259" key="6">
    <source>
        <dbReference type="Pfam" id="PF04542"/>
    </source>
</evidence>
<dbReference type="GO" id="GO:0016987">
    <property type="term" value="F:sigma factor activity"/>
    <property type="evidence" value="ECO:0007669"/>
    <property type="project" value="UniProtKB-KW"/>
</dbReference>
<evidence type="ECO:0000256" key="1">
    <source>
        <dbReference type="ARBA" id="ARBA00010641"/>
    </source>
</evidence>
<dbReference type="Pfam" id="PF08281">
    <property type="entry name" value="Sigma70_r4_2"/>
    <property type="match status" value="1"/>
</dbReference>
<dbReference type="InterPro" id="IPR013325">
    <property type="entry name" value="RNA_pol_sigma_r2"/>
</dbReference>
<evidence type="ECO:0000313" key="9">
    <source>
        <dbReference type="Proteomes" id="UP000295578"/>
    </source>
</evidence>
<keyword evidence="9" id="KW-1185">Reference proteome</keyword>
<dbReference type="NCBIfam" id="TIGR02937">
    <property type="entry name" value="sigma70-ECF"/>
    <property type="match status" value="1"/>
</dbReference>
<keyword evidence="3" id="KW-0731">Sigma factor</keyword>
<dbReference type="GO" id="GO:0003677">
    <property type="term" value="F:DNA binding"/>
    <property type="evidence" value="ECO:0007669"/>
    <property type="project" value="UniProtKB-KW"/>
</dbReference>
<evidence type="ECO:0000256" key="5">
    <source>
        <dbReference type="ARBA" id="ARBA00023163"/>
    </source>
</evidence>
<dbReference type="SUPFAM" id="SSF88659">
    <property type="entry name" value="Sigma3 and sigma4 domains of RNA polymerase sigma factors"/>
    <property type="match status" value="1"/>
</dbReference>
<feature type="domain" description="RNA polymerase sigma factor 70 region 4 type 2" evidence="7">
    <location>
        <begin position="115"/>
        <end position="162"/>
    </location>
</feature>
<feature type="domain" description="RNA polymerase sigma-70 region 2" evidence="6">
    <location>
        <begin position="18"/>
        <end position="85"/>
    </location>
</feature>
<dbReference type="InterPro" id="IPR014284">
    <property type="entry name" value="RNA_pol_sigma-70_dom"/>
</dbReference>
<evidence type="ECO:0000256" key="2">
    <source>
        <dbReference type="ARBA" id="ARBA00023015"/>
    </source>
</evidence>
<dbReference type="Pfam" id="PF04542">
    <property type="entry name" value="Sigma70_r2"/>
    <property type="match status" value="1"/>
</dbReference>
<organism evidence="8 9">
    <name type="scientific">Actinomadura darangshiensis</name>
    <dbReference type="NCBI Taxonomy" id="705336"/>
    <lineage>
        <taxon>Bacteria</taxon>
        <taxon>Bacillati</taxon>
        <taxon>Actinomycetota</taxon>
        <taxon>Actinomycetes</taxon>
        <taxon>Streptosporangiales</taxon>
        <taxon>Thermomonosporaceae</taxon>
        <taxon>Actinomadura</taxon>
    </lineage>
</organism>
<evidence type="ECO:0000256" key="4">
    <source>
        <dbReference type="ARBA" id="ARBA00023125"/>
    </source>
</evidence>
<dbReference type="InterPro" id="IPR013249">
    <property type="entry name" value="RNA_pol_sigma70_r4_t2"/>
</dbReference>
<dbReference type="InterPro" id="IPR007627">
    <property type="entry name" value="RNA_pol_sigma70_r2"/>
</dbReference>
<dbReference type="AlphaFoldDB" id="A0A4R4ZSV1"/>